<organism evidence="2 3">
    <name type="scientific">Peptacetobacter hiranonis (strain DSM 13275 / JCM 10541 / KCTC 15199 / TO-931)</name>
    <name type="common">Clostridium hiranonis</name>
    <dbReference type="NCBI Taxonomy" id="500633"/>
    <lineage>
        <taxon>Bacteria</taxon>
        <taxon>Bacillati</taxon>
        <taxon>Bacillota</taxon>
        <taxon>Clostridia</taxon>
        <taxon>Peptostreptococcales</taxon>
        <taxon>Peptostreptococcaceae</taxon>
        <taxon>Peptacetobacter</taxon>
    </lineage>
</organism>
<dbReference type="Pfam" id="PF13749">
    <property type="entry name" value="HATPase_c_4"/>
    <property type="match status" value="1"/>
</dbReference>
<evidence type="ECO:0000259" key="1">
    <source>
        <dbReference type="Pfam" id="PF04326"/>
    </source>
</evidence>
<dbReference type="HOGENOM" id="CLU_024970_0_1_9"/>
<reference evidence="2 3" key="2">
    <citation type="submission" date="2008-10" db="EMBL/GenBank/DDBJ databases">
        <title>Draft genome sequence of Clostridium hiranonis (DSM 13275).</title>
        <authorList>
            <person name="Sudarsanam P."/>
            <person name="Ley R."/>
            <person name="Guruge J."/>
            <person name="Turnbaugh P.J."/>
            <person name="Mahowald M."/>
            <person name="Liep D."/>
            <person name="Gordon J."/>
        </authorList>
    </citation>
    <scope>NUCLEOTIDE SEQUENCE [LARGE SCALE GENOMIC DNA]</scope>
    <source>
        <strain evidence="2 3">DSM 13275</strain>
    </source>
</reference>
<dbReference type="RefSeq" id="WP_006439860.1">
    <property type="nucleotide sequence ID" value="NZ_DS995356.1"/>
</dbReference>
<dbReference type="EMBL" id="ABWP01000042">
    <property type="protein sequence ID" value="EEA85408.1"/>
    <property type="molecule type" value="Genomic_DNA"/>
</dbReference>
<name>B6FYJ1_PEPHT</name>
<accession>B6FYJ1</accession>
<evidence type="ECO:0000313" key="3">
    <source>
        <dbReference type="Proteomes" id="UP000003178"/>
    </source>
</evidence>
<dbReference type="STRING" id="500633.CLOHIR_00943"/>
<dbReference type="Proteomes" id="UP000003178">
    <property type="component" value="Unassembled WGS sequence"/>
</dbReference>
<dbReference type="InterPro" id="IPR038461">
    <property type="entry name" value="Schlafen_AlbA_2_dom_sf"/>
</dbReference>
<gene>
    <name evidence="2" type="ORF">CLOHIR_00943</name>
</gene>
<dbReference type="InterPro" id="IPR038475">
    <property type="entry name" value="RecG_C_sf"/>
</dbReference>
<dbReference type="AlphaFoldDB" id="B6FYJ1"/>
<feature type="domain" description="Schlafen AlbA-2" evidence="1">
    <location>
        <begin position="8"/>
        <end position="136"/>
    </location>
</feature>
<dbReference type="Pfam" id="PF04326">
    <property type="entry name" value="SLFN_AlbA_2"/>
    <property type="match status" value="1"/>
</dbReference>
<dbReference type="OrthoDB" id="9768354at2"/>
<dbReference type="InterPro" id="IPR036388">
    <property type="entry name" value="WH-like_DNA-bd_sf"/>
</dbReference>
<reference evidence="2 3" key="1">
    <citation type="submission" date="2008-09" db="EMBL/GenBank/DDBJ databases">
        <authorList>
            <person name="Fulton L."/>
            <person name="Clifton S."/>
            <person name="Fulton B."/>
            <person name="Xu J."/>
            <person name="Minx P."/>
            <person name="Pepin K.H."/>
            <person name="Johnson M."/>
            <person name="Thiruvilangam P."/>
            <person name="Bhonagiri V."/>
            <person name="Nash W.E."/>
            <person name="Mardis E.R."/>
            <person name="Wilson R.K."/>
        </authorList>
    </citation>
    <scope>NUCLEOTIDE SEQUENCE [LARGE SCALE GENOMIC DNA]</scope>
    <source>
        <strain evidence="2 3">DSM 13275</strain>
    </source>
</reference>
<evidence type="ECO:0000313" key="2">
    <source>
        <dbReference type="EMBL" id="EEA85408.1"/>
    </source>
</evidence>
<dbReference type="InterPro" id="IPR007421">
    <property type="entry name" value="Schlafen_AlbA_2_dom"/>
</dbReference>
<protein>
    <submittedName>
        <fullName evidence="2">Divergent AAA domain protein</fullName>
    </submittedName>
</protein>
<keyword evidence="3" id="KW-1185">Reference proteome</keyword>
<dbReference type="Gene3D" id="1.10.10.10">
    <property type="entry name" value="Winged helix-like DNA-binding domain superfamily/Winged helix DNA-binding domain"/>
    <property type="match status" value="1"/>
</dbReference>
<dbReference type="Gene3D" id="3.30.565.60">
    <property type="match status" value="1"/>
</dbReference>
<dbReference type="PANTHER" id="PTHR30595">
    <property type="entry name" value="GLPR-RELATED TRANSCRIPTIONAL REPRESSOR"/>
    <property type="match status" value="1"/>
</dbReference>
<sequence>MDIDKFFENGERECKEAADNLPRDLWETYSAFANTRGGTIYLGIKEKNGKFLVSGVNNADKVIKEFWDNLNNNKKASMNILSDNDVSVEKIDGKDVIKIFVPRADRRQKPIFIGDNPYNDNKHSGTFRRNHSGDYKCNKQEVDRMIADSSDISQDSVILEGFGIEDLNVKSVRSYKNRLESKNPNHPWLDLDMKQFLYKIGAYGKNRATGEEGITYAGLLMFGEDREITDEFPKYFLDYREKSMDSNIRWENRVTSNSGLWSGNIYDFYFMIVNELTMNLKVPFKIVNGIRQDSTLLHEAIREALANTLIHADYRVERGIVVEKGDNYFKFSNPGTLRVSLEEAVDGGISDPRNENIFKMFNLLGIGERAGSGIGKIAKIWNDENWIKPQLKESFSPDRVELVLSMVSADEKVGNENADDDVTKLDKKSLIDEILSEFSREEIDIILITMLEDTVNNSYLQQVLGKDSKYISKILKKIVAKGGLEVSGTGRGTEYSLSNDVRDRIGLENVEIGGFKRENLSKDESLVMDFVSKNGYVTTKLAIEILDMNKSKARKVFDLLVGMGKLEKIGSGPKTRYILK</sequence>
<dbReference type="eggNOG" id="COG2865">
    <property type="taxonomic scope" value="Bacteria"/>
</dbReference>
<comment type="caution">
    <text evidence="2">The sequence shown here is derived from an EMBL/GenBank/DDBJ whole genome shotgun (WGS) entry which is preliminary data.</text>
</comment>
<dbReference type="Gene3D" id="3.30.950.30">
    <property type="entry name" value="Schlafen, AAA domain"/>
    <property type="match status" value="1"/>
</dbReference>
<proteinExistence type="predicted"/>
<dbReference type="PANTHER" id="PTHR30595:SF6">
    <property type="entry name" value="SCHLAFEN ALBA-2 DOMAIN-CONTAINING PROTEIN"/>
    <property type="match status" value="1"/>
</dbReference>